<comment type="caution">
    <text evidence="2">The sequence shown here is derived from an EMBL/GenBank/DDBJ whole genome shotgun (WGS) entry which is preliminary data.</text>
</comment>
<feature type="transmembrane region" description="Helical" evidence="1">
    <location>
        <begin position="37"/>
        <end position="56"/>
    </location>
</feature>
<keyword evidence="1" id="KW-0812">Transmembrane</keyword>
<reference evidence="2 3" key="1">
    <citation type="submission" date="2014-08" db="EMBL/GenBank/DDBJ databases">
        <title>Porphyromonas cangingivalis strain:COT-109_OH1386 Genome sequencing.</title>
        <authorList>
            <person name="Wallis C."/>
            <person name="Deusch O."/>
            <person name="O'Flynn C."/>
            <person name="Davis I."/>
            <person name="Jospin G."/>
            <person name="Darling A.E."/>
            <person name="Coil D.A."/>
            <person name="Alexiev A."/>
            <person name="Horsfall A."/>
            <person name="Kirkwood N."/>
            <person name="Harris S."/>
            <person name="Eisen J.A."/>
        </authorList>
    </citation>
    <scope>NUCLEOTIDE SEQUENCE [LARGE SCALE GENOMIC DNA]</scope>
    <source>
        <strain evidence="3">COT-109 OH1386</strain>
    </source>
</reference>
<evidence type="ECO:0000313" key="3">
    <source>
        <dbReference type="Proteomes" id="UP000030125"/>
    </source>
</evidence>
<dbReference type="AlphaFoldDB" id="A0A0A2EXU9"/>
<keyword evidence="1" id="KW-1133">Transmembrane helix</keyword>
<dbReference type="RefSeq" id="WP_036850835.1">
    <property type="nucleotide sequence ID" value="NZ_JQJD01000010.1"/>
</dbReference>
<organism evidence="2 3">
    <name type="scientific">Porphyromonas cangingivalis</name>
    <dbReference type="NCBI Taxonomy" id="36874"/>
    <lineage>
        <taxon>Bacteria</taxon>
        <taxon>Pseudomonadati</taxon>
        <taxon>Bacteroidota</taxon>
        <taxon>Bacteroidia</taxon>
        <taxon>Bacteroidales</taxon>
        <taxon>Porphyromonadaceae</taxon>
        <taxon>Porphyromonas</taxon>
    </lineage>
</organism>
<evidence type="ECO:0000313" key="2">
    <source>
        <dbReference type="EMBL" id="KGN82507.1"/>
    </source>
</evidence>
<dbReference type="Proteomes" id="UP000030125">
    <property type="component" value="Unassembled WGS sequence"/>
</dbReference>
<dbReference type="STRING" id="36874.HQ34_05235"/>
<dbReference type="EMBL" id="JQJD01000010">
    <property type="protein sequence ID" value="KGN82507.1"/>
    <property type="molecule type" value="Genomic_DNA"/>
</dbReference>
<keyword evidence="1" id="KW-0472">Membrane</keyword>
<feature type="transmembrane region" description="Helical" evidence="1">
    <location>
        <begin position="92"/>
        <end position="109"/>
    </location>
</feature>
<proteinExistence type="predicted"/>
<feature type="transmembrane region" description="Helical" evidence="1">
    <location>
        <begin position="68"/>
        <end position="86"/>
    </location>
</feature>
<sequence length="112" mass="12428">MTAKGLPPRVATTILYLSFSLIILGSALHILRLGWTVWIFIIGAIGLTSYFLSASLTARDGSVRERRLNRMGFIGSLFYVVAGGFMYEASNVWIVLFAIASIYVMYSLLAKR</sequence>
<gene>
    <name evidence="2" type="ORF">HQ35_02855</name>
</gene>
<feature type="transmembrane region" description="Helical" evidence="1">
    <location>
        <begin position="12"/>
        <end position="31"/>
    </location>
</feature>
<dbReference type="OrthoDB" id="9962635at2"/>
<evidence type="ECO:0000256" key="1">
    <source>
        <dbReference type="SAM" id="Phobius"/>
    </source>
</evidence>
<accession>A0A0A2EXU9</accession>
<name>A0A0A2EXU9_PORCN</name>
<protein>
    <submittedName>
        <fullName evidence="2">Uncharacterized protein</fullName>
    </submittedName>
</protein>
<keyword evidence="3" id="KW-1185">Reference proteome</keyword>